<dbReference type="InterPro" id="IPR050266">
    <property type="entry name" value="AB_hydrolase_sf"/>
</dbReference>
<evidence type="ECO:0000256" key="1">
    <source>
        <dbReference type="ARBA" id="ARBA00022801"/>
    </source>
</evidence>
<protein>
    <recommendedName>
        <fullName evidence="2">AB hydrolase-1 domain-containing protein</fullName>
    </recommendedName>
</protein>
<dbReference type="GO" id="GO:0016020">
    <property type="term" value="C:membrane"/>
    <property type="evidence" value="ECO:0007669"/>
    <property type="project" value="TreeGrafter"/>
</dbReference>
<evidence type="ECO:0000313" key="3">
    <source>
        <dbReference type="EMBL" id="GFJ91813.1"/>
    </source>
</evidence>
<gene>
    <name evidence="3" type="ORF">Prum_054550</name>
</gene>
<sequence length="150" mass="15147">MIVYERRGAGEPLVLLHGIGHHWRAWTPVLDRLAAQHDVIAIDLPGFGASPLPADGAPTSMARAVDGVAAFVADLGVGRPHVAGNSLGGAIALELAAAGLVSSATALSPPASSRRWNGAGRWACCPRTGSAPGCRSPCSVPSSGPGRCGR</sequence>
<organism evidence="3 4">
    <name type="scientific">Phytohabitans rumicis</name>
    <dbReference type="NCBI Taxonomy" id="1076125"/>
    <lineage>
        <taxon>Bacteria</taxon>
        <taxon>Bacillati</taxon>
        <taxon>Actinomycetota</taxon>
        <taxon>Actinomycetes</taxon>
        <taxon>Micromonosporales</taxon>
        <taxon>Micromonosporaceae</taxon>
    </lineage>
</organism>
<name>A0A6V8L3I6_9ACTN</name>
<dbReference type="RefSeq" id="WP_246278089.1">
    <property type="nucleotide sequence ID" value="NZ_BLPG01000001.1"/>
</dbReference>
<dbReference type="PANTHER" id="PTHR43798:SF31">
    <property type="entry name" value="AB HYDROLASE SUPERFAMILY PROTEIN YCLE"/>
    <property type="match status" value="1"/>
</dbReference>
<dbReference type="InterPro" id="IPR029058">
    <property type="entry name" value="AB_hydrolase_fold"/>
</dbReference>
<reference evidence="3 4" key="2">
    <citation type="submission" date="2020-03" db="EMBL/GenBank/DDBJ databases">
        <authorList>
            <person name="Ichikawa N."/>
            <person name="Kimura A."/>
            <person name="Kitahashi Y."/>
            <person name="Uohara A."/>
        </authorList>
    </citation>
    <scope>NUCLEOTIDE SEQUENCE [LARGE SCALE GENOMIC DNA]</scope>
    <source>
        <strain evidence="3 4">NBRC 108638</strain>
    </source>
</reference>
<evidence type="ECO:0000259" key="2">
    <source>
        <dbReference type="Pfam" id="PF12697"/>
    </source>
</evidence>
<proteinExistence type="predicted"/>
<accession>A0A6V8L3I6</accession>
<dbReference type="PANTHER" id="PTHR43798">
    <property type="entry name" value="MONOACYLGLYCEROL LIPASE"/>
    <property type="match status" value="1"/>
</dbReference>
<reference evidence="3 4" key="1">
    <citation type="submission" date="2020-03" db="EMBL/GenBank/DDBJ databases">
        <title>Whole genome shotgun sequence of Phytohabitans rumicis NBRC 108638.</title>
        <authorList>
            <person name="Komaki H."/>
            <person name="Tamura T."/>
        </authorList>
    </citation>
    <scope>NUCLEOTIDE SEQUENCE [LARGE SCALE GENOMIC DNA]</scope>
    <source>
        <strain evidence="3 4">NBRC 108638</strain>
    </source>
</reference>
<keyword evidence="4" id="KW-1185">Reference proteome</keyword>
<dbReference type="AlphaFoldDB" id="A0A6V8L3I6"/>
<evidence type="ECO:0000313" key="4">
    <source>
        <dbReference type="Proteomes" id="UP000482960"/>
    </source>
</evidence>
<feature type="domain" description="AB hydrolase-1" evidence="2">
    <location>
        <begin position="13"/>
        <end position="116"/>
    </location>
</feature>
<comment type="caution">
    <text evidence="3">The sequence shown here is derived from an EMBL/GenBank/DDBJ whole genome shotgun (WGS) entry which is preliminary data.</text>
</comment>
<dbReference type="PRINTS" id="PR00111">
    <property type="entry name" value="ABHYDROLASE"/>
</dbReference>
<dbReference type="Pfam" id="PF12697">
    <property type="entry name" value="Abhydrolase_6"/>
    <property type="match status" value="1"/>
</dbReference>
<dbReference type="Proteomes" id="UP000482960">
    <property type="component" value="Unassembled WGS sequence"/>
</dbReference>
<dbReference type="Gene3D" id="3.40.50.1820">
    <property type="entry name" value="alpha/beta hydrolase"/>
    <property type="match status" value="1"/>
</dbReference>
<dbReference type="EMBL" id="BLPG01000001">
    <property type="protein sequence ID" value="GFJ91813.1"/>
    <property type="molecule type" value="Genomic_DNA"/>
</dbReference>
<dbReference type="SUPFAM" id="SSF53474">
    <property type="entry name" value="alpha/beta-Hydrolases"/>
    <property type="match status" value="1"/>
</dbReference>
<dbReference type="InterPro" id="IPR000073">
    <property type="entry name" value="AB_hydrolase_1"/>
</dbReference>
<keyword evidence="1" id="KW-0378">Hydrolase</keyword>
<dbReference type="GO" id="GO:0016787">
    <property type="term" value="F:hydrolase activity"/>
    <property type="evidence" value="ECO:0007669"/>
    <property type="project" value="UniProtKB-KW"/>
</dbReference>